<comment type="catalytic activity">
    <reaction evidence="4">
        <text>a 5'-end (N(7)-methyl 5'-triphosphoguanosine)-ribonucleoside in snoRNA + S-adenosyl-L-methionine = a 5'-end (N(2),N(7)-dimethyl 5'-triphosphoguanosine)-ribonucleoside in snoRNA + S-adenosyl-L-homocysteine + H(+)</text>
        <dbReference type="Rhea" id="RHEA:78475"/>
        <dbReference type="Rhea" id="RHEA-COMP:19086"/>
        <dbReference type="Rhea" id="RHEA-COMP:19088"/>
        <dbReference type="ChEBI" id="CHEBI:15378"/>
        <dbReference type="ChEBI" id="CHEBI:57856"/>
        <dbReference type="ChEBI" id="CHEBI:59789"/>
        <dbReference type="ChEBI" id="CHEBI:156461"/>
        <dbReference type="ChEBI" id="CHEBI:172880"/>
    </reaction>
    <physiologicalReaction direction="left-to-right" evidence="4">
        <dbReference type="Rhea" id="RHEA:78476"/>
    </physiologicalReaction>
</comment>
<organism evidence="9 10">
    <name type="scientific">Candida viswanathii</name>
    <dbReference type="NCBI Taxonomy" id="5486"/>
    <lineage>
        <taxon>Eukaryota</taxon>
        <taxon>Fungi</taxon>
        <taxon>Dikarya</taxon>
        <taxon>Ascomycota</taxon>
        <taxon>Saccharomycotina</taxon>
        <taxon>Pichiomycetes</taxon>
        <taxon>Debaryomycetaceae</taxon>
        <taxon>Candida/Lodderomyces clade</taxon>
        <taxon>Candida</taxon>
    </lineage>
</organism>
<dbReference type="OrthoDB" id="194443at2759"/>
<dbReference type="Gene3D" id="3.40.50.150">
    <property type="entry name" value="Vaccinia Virus protein VP39"/>
    <property type="match status" value="1"/>
</dbReference>
<dbReference type="InterPro" id="IPR019012">
    <property type="entry name" value="RNA_cap_Gua-N2-MeTrfase"/>
</dbReference>
<evidence type="ECO:0000256" key="2">
    <source>
        <dbReference type="ARBA" id="ARBA00025783"/>
    </source>
</evidence>
<comment type="caution">
    <text evidence="9">The sequence shown here is derived from an EMBL/GenBank/DDBJ whole genome shotgun (WGS) entry which is preliminary data.</text>
</comment>
<dbReference type="STRING" id="5486.A0A367XNU1"/>
<dbReference type="EMBL" id="QLNQ01000030">
    <property type="protein sequence ID" value="RCK55238.1"/>
    <property type="molecule type" value="Genomic_DNA"/>
</dbReference>
<evidence type="ECO:0000256" key="7">
    <source>
        <dbReference type="ARBA" id="ARBA00049790"/>
    </source>
</evidence>
<evidence type="ECO:0000256" key="5">
    <source>
        <dbReference type="ARBA" id="ARBA00048763"/>
    </source>
</evidence>
<feature type="compositionally biased region" description="Polar residues" evidence="8">
    <location>
        <begin position="1"/>
        <end position="22"/>
    </location>
</feature>
<feature type="compositionally biased region" description="Basic and acidic residues" evidence="8">
    <location>
        <begin position="105"/>
        <end position="118"/>
    </location>
</feature>
<name>A0A367XNU1_9ASCO</name>
<feature type="compositionally biased region" description="Basic and acidic residues" evidence="8">
    <location>
        <begin position="83"/>
        <end position="92"/>
    </location>
</feature>
<dbReference type="AlphaFoldDB" id="A0A367XNU1"/>
<dbReference type="Pfam" id="PF09445">
    <property type="entry name" value="Methyltransf_15"/>
    <property type="match status" value="1"/>
</dbReference>
<evidence type="ECO:0000256" key="6">
    <source>
        <dbReference type="ARBA" id="ARBA00049075"/>
    </source>
</evidence>
<feature type="region of interest" description="Disordered" evidence="8">
    <location>
        <begin position="1"/>
        <end position="195"/>
    </location>
</feature>
<feature type="region of interest" description="Disordered" evidence="8">
    <location>
        <begin position="459"/>
        <end position="531"/>
    </location>
</feature>
<dbReference type="SUPFAM" id="SSF53335">
    <property type="entry name" value="S-adenosyl-L-methionine-dependent methyltransferases"/>
    <property type="match status" value="1"/>
</dbReference>
<keyword evidence="10" id="KW-1185">Reference proteome</keyword>
<feature type="compositionally biased region" description="Acidic residues" evidence="8">
    <location>
        <begin position="69"/>
        <end position="81"/>
    </location>
</feature>
<evidence type="ECO:0000256" key="8">
    <source>
        <dbReference type="SAM" id="MobiDB-lite"/>
    </source>
</evidence>
<gene>
    <name evidence="9" type="primary">TGS1_1</name>
    <name evidence="9" type="ORF">Cantr_04263</name>
</gene>
<comment type="catalytic activity">
    <reaction evidence="3">
        <text>a 5'-end (N(2),N(7)-dimethyl 5'-triphosphoguanosine)-ribonucleoside in snoRNA + S-adenosyl-L-methionine = a 5'-end (N(2),N(2),N(7)-trimethyl 5'-triphosphoguanosine)-ribonucleoside in snoRNA + S-adenosyl-L-homocysteine + H(+)</text>
        <dbReference type="Rhea" id="RHEA:78507"/>
        <dbReference type="Rhea" id="RHEA-COMP:19088"/>
        <dbReference type="Rhea" id="RHEA-COMP:19090"/>
        <dbReference type="ChEBI" id="CHEBI:15378"/>
        <dbReference type="ChEBI" id="CHEBI:57856"/>
        <dbReference type="ChEBI" id="CHEBI:59789"/>
        <dbReference type="ChEBI" id="CHEBI:167623"/>
        <dbReference type="ChEBI" id="CHEBI:172880"/>
    </reaction>
    <physiologicalReaction direction="left-to-right" evidence="3">
        <dbReference type="Rhea" id="RHEA:78508"/>
    </physiologicalReaction>
</comment>
<feature type="compositionally biased region" description="Basic residues" evidence="8">
    <location>
        <begin position="143"/>
        <end position="158"/>
    </location>
</feature>
<dbReference type="PANTHER" id="PTHR14741">
    <property type="entry name" value="S-ADENOSYLMETHIONINE-DEPENDENT METHYLTRANSFERASE RELATED"/>
    <property type="match status" value="1"/>
</dbReference>
<dbReference type="PANTHER" id="PTHR14741:SF32">
    <property type="entry name" value="TRIMETHYLGUANOSINE SYNTHASE"/>
    <property type="match status" value="1"/>
</dbReference>
<evidence type="ECO:0000313" key="9">
    <source>
        <dbReference type="EMBL" id="RCK55238.1"/>
    </source>
</evidence>
<feature type="compositionally biased region" description="Basic residues" evidence="8">
    <location>
        <begin position="34"/>
        <end position="50"/>
    </location>
</feature>
<protein>
    <recommendedName>
        <fullName evidence="1">Trimethylguanosine synthase</fullName>
    </recommendedName>
    <alternativeName>
        <fullName evidence="7">Cap-specific guanine-N(2) methyltransferase</fullName>
    </alternativeName>
</protein>
<evidence type="ECO:0000256" key="3">
    <source>
        <dbReference type="ARBA" id="ARBA00047418"/>
    </source>
</evidence>
<accession>A0A367XNU1</accession>
<dbReference type="InterPro" id="IPR029063">
    <property type="entry name" value="SAM-dependent_MTases_sf"/>
</dbReference>
<feature type="compositionally biased region" description="Basic residues" evidence="8">
    <location>
        <begin position="93"/>
        <end position="104"/>
    </location>
</feature>
<dbReference type="Proteomes" id="UP000253472">
    <property type="component" value="Unassembled WGS sequence"/>
</dbReference>
<feature type="compositionally biased region" description="Basic and acidic residues" evidence="8">
    <location>
        <begin position="159"/>
        <end position="168"/>
    </location>
</feature>
<feature type="compositionally biased region" description="Acidic residues" evidence="8">
    <location>
        <begin position="459"/>
        <end position="507"/>
    </location>
</feature>
<comment type="catalytic activity">
    <reaction evidence="6">
        <text>a 5'-end (N(7)-methyl 5'-triphosphoguanosine)-ribonucleoside in snRNA + S-adenosyl-L-methionine = a 5'-end (N(2),N(7)-dimethyl 5'-triphosphoguanosine)-ribonucleoside in snRNA + S-adenosyl-L-homocysteine + H(+)</text>
        <dbReference type="Rhea" id="RHEA:78471"/>
        <dbReference type="Rhea" id="RHEA-COMP:19085"/>
        <dbReference type="Rhea" id="RHEA-COMP:19087"/>
        <dbReference type="ChEBI" id="CHEBI:15378"/>
        <dbReference type="ChEBI" id="CHEBI:57856"/>
        <dbReference type="ChEBI" id="CHEBI:59789"/>
        <dbReference type="ChEBI" id="CHEBI:156461"/>
        <dbReference type="ChEBI" id="CHEBI:172880"/>
    </reaction>
    <physiologicalReaction direction="left-to-right" evidence="6">
        <dbReference type="Rhea" id="RHEA:78472"/>
    </physiologicalReaction>
</comment>
<dbReference type="GO" id="GO:0071164">
    <property type="term" value="F:RNA cap trimethylguanosine synthase activity"/>
    <property type="evidence" value="ECO:0007669"/>
    <property type="project" value="TreeGrafter"/>
</dbReference>
<comment type="similarity">
    <text evidence="2">Belongs to the methyltransferase superfamily. Trimethylguanosine synthase family.</text>
</comment>
<evidence type="ECO:0000256" key="4">
    <source>
        <dbReference type="ARBA" id="ARBA00048740"/>
    </source>
</evidence>
<dbReference type="GO" id="GO:0005634">
    <property type="term" value="C:nucleus"/>
    <property type="evidence" value="ECO:0007669"/>
    <property type="project" value="TreeGrafter"/>
</dbReference>
<comment type="catalytic activity">
    <reaction evidence="5">
        <text>a 5'-end (N(2),N(7)-dimethyl 5'-triphosphoguanosine)-ribonucleoside in snRNA + S-adenosyl-L-methionine = a 5'-end (N(2),N(2),N(7)-trimethyl 5'-triphosphoguanosine)-ribonucleoside in snRNA + S-adenosyl-L-homocysteine + H(+)</text>
        <dbReference type="Rhea" id="RHEA:78479"/>
        <dbReference type="Rhea" id="RHEA-COMP:19087"/>
        <dbReference type="Rhea" id="RHEA-COMP:19089"/>
        <dbReference type="ChEBI" id="CHEBI:15378"/>
        <dbReference type="ChEBI" id="CHEBI:57856"/>
        <dbReference type="ChEBI" id="CHEBI:59789"/>
        <dbReference type="ChEBI" id="CHEBI:167623"/>
        <dbReference type="ChEBI" id="CHEBI:172880"/>
    </reaction>
    <physiologicalReaction direction="left-to-right" evidence="5">
        <dbReference type="Rhea" id="RHEA:78480"/>
    </physiologicalReaction>
</comment>
<sequence length="548" mass="62820">MSDTSTTEDGTHSPSMAGSTIVSPVLNPDESRISKKSKKNKKKKDKKKRERKETIDVEMAVEGDKNWDVPEESTDVPDLELESMIHPDTEKPTKKKKKDKKKRKKEMETVEKDQKADMEGCAEEEEFDSKSASPLTDPNKTRISNKSKKKKRNKKHRTKEIEAEERAPVKMLSPASPTPDPELAVESTPQPEPLAYTFDPLSYASTVSTDPKAVQRHQHSYQGELLTHTYHTLPKNVRKFWKRRYQLFSKFDDGIYLNSELWYSVTPEDIAQYTAELFRRLLPNATSCADLCCGGGGNTIQFAKLFDSVGAIDINTVNLYCTAHNCEVYGTRDNVWMVEGDWNEMSELNEDGSVDYEWIKGESEGVDFIFSSPPWGGTGYDRDVYDLESMEPFPLTRMLTQLKRYTKNIGLFLPKLSDLDQLESATKAVFGDDAECRVEHLGCAVLALIGEELVQNYDEEQYEEEMEEEEEYDERYDEEYNEYEEGEFPDEEIEQEDEQGNQGEDPEDSAHEDSQTSETPLVLPPSQTDEELEELMKEDMELLDYEDI</sequence>
<evidence type="ECO:0000256" key="1">
    <source>
        <dbReference type="ARBA" id="ARBA00018517"/>
    </source>
</evidence>
<proteinExistence type="inferred from homology"/>
<reference evidence="9 10" key="1">
    <citation type="submission" date="2018-06" db="EMBL/GenBank/DDBJ databases">
        <title>Whole genome sequencing of Candida tropicalis (genome annotated by CSBL at Korea University).</title>
        <authorList>
            <person name="Ahn J."/>
        </authorList>
    </citation>
    <scope>NUCLEOTIDE SEQUENCE [LARGE SCALE GENOMIC DNA]</scope>
    <source>
        <strain evidence="9 10">ATCC 20962</strain>
    </source>
</reference>
<evidence type="ECO:0000313" key="10">
    <source>
        <dbReference type="Proteomes" id="UP000253472"/>
    </source>
</evidence>